<evidence type="ECO:0000256" key="4">
    <source>
        <dbReference type="ARBA" id="ARBA00022597"/>
    </source>
</evidence>
<feature type="transmembrane region" description="Helical" evidence="9">
    <location>
        <begin position="21"/>
        <end position="40"/>
    </location>
</feature>
<keyword evidence="4" id="KW-0762">Sugar transport</keyword>
<dbReference type="RefSeq" id="WP_089144459.1">
    <property type="nucleotide sequence ID" value="NZ_LUGD01000097.1"/>
</dbReference>
<dbReference type="PANTHER" id="PTHR32502:SF28">
    <property type="entry name" value="PHOSPHOTRANSFERASE SYSTEM SUGAR-SPECIFIC EIIC COMPONENT"/>
    <property type="match status" value="1"/>
</dbReference>
<dbReference type="Pfam" id="PF03609">
    <property type="entry name" value="EII-Sor"/>
    <property type="match status" value="1"/>
</dbReference>
<accession>A0A226RCX4</accession>
<dbReference type="AlphaFoldDB" id="A0A226RCX4"/>
<proteinExistence type="predicted"/>
<dbReference type="EMBL" id="LUGO01000082">
    <property type="protein sequence ID" value="OXS38140.1"/>
    <property type="molecule type" value="Genomic_DNA"/>
</dbReference>
<keyword evidence="7 9" id="KW-1133">Transmembrane helix</keyword>
<gene>
    <name evidence="10" type="ORF">AYP69_09230</name>
</gene>
<feature type="transmembrane region" description="Helical" evidence="9">
    <location>
        <begin position="210"/>
        <end position="239"/>
    </location>
</feature>
<evidence type="ECO:0000313" key="11">
    <source>
        <dbReference type="Proteomes" id="UP000215261"/>
    </source>
</evidence>
<keyword evidence="5" id="KW-0598">Phosphotransferase system</keyword>
<comment type="subcellular location">
    <subcellularLocation>
        <location evidence="1">Cell membrane</location>
        <topology evidence="1">Multi-pass membrane protein</topology>
    </subcellularLocation>
</comment>
<dbReference type="GO" id="GO:0009401">
    <property type="term" value="P:phosphoenolpyruvate-dependent sugar phosphotransferase system"/>
    <property type="evidence" value="ECO:0007669"/>
    <property type="project" value="UniProtKB-KW"/>
</dbReference>
<keyword evidence="6 9" id="KW-0812">Transmembrane</keyword>
<evidence type="ECO:0000256" key="9">
    <source>
        <dbReference type="SAM" id="Phobius"/>
    </source>
</evidence>
<evidence type="ECO:0000313" key="10">
    <source>
        <dbReference type="EMBL" id="OXS38140.1"/>
    </source>
</evidence>
<keyword evidence="2" id="KW-0813">Transport</keyword>
<dbReference type="InterPro" id="IPR050303">
    <property type="entry name" value="GatZ_KbaZ_carbometab"/>
</dbReference>
<evidence type="ECO:0000256" key="3">
    <source>
        <dbReference type="ARBA" id="ARBA00022475"/>
    </source>
</evidence>
<dbReference type="Proteomes" id="UP000215261">
    <property type="component" value="Unassembled WGS sequence"/>
</dbReference>
<dbReference type="PROSITE" id="PS51106">
    <property type="entry name" value="PTS_EIIC_TYPE_4"/>
    <property type="match status" value="1"/>
</dbReference>
<name>A0A226RCX4_9LACO</name>
<reference evidence="10 11" key="1">
    <citation type="submission" date="2016-03" db="EMBL/GenBank/DDBJ databases">
        <title>Sequencing of Lactobacillus Species from Commercial Turkeys.</title>
        <authorList>
            <person name="Johnson T.J."/>
            <person name="Youmans B.P."/>
            <person name="Case K.A."/>
        </authorList>
    </citation>
    <scope>NUCLEOTIDE SEQUENCE [LARGE SCALE GENOMIC DNA]</scope>
    <source>
        <strain evidence="10 11">UMNLA1</strain>
    </source>
</reference>
<dbReference type="PANTHER" id="PTHR32502">
    <property type="entry name" value="N-ACETYLGALACTOSAMINE PERMEASE II COMPONENT-RELATED"/>
    <property type="match status" value="1"/>
</dbReference>
<evidence type="ECO:0000256" key="5">
    <source>
        <dbReference type="ARBA" id="ARBA00022683"/>
    </source>
</evidence>
<evidence type="ECO:0000256" key="1">
    <source>
        <dbReference type="ARBA" id="ARBA00004651"/>
    </source>
</evidence>
<organism evidence="10 11">
    <name type="scientific">Ligilactobacillus agilis</name>
    <dbReference type="NCBI Taxonomy" id="1601"/>
    <lineage>
        <taxon>Bacteria</taxon>
        <taxon>Bacillati</taxon>
        <taxon>Bacillota</taxon>
        <taxon>Bacilli</taxon>
        <taxon>Lactobacillales</taxon>
        <taxon>Lactobacillaceae</taxon>
        <taxon>Ligilactobacillus</taxon>
    </lineage>
</organism>
<keyword evidence="3" id="KW-1003">Cell membrane</keyword>
<evidence type="ECO:0000256" key="7">
    <source>
        <dbReference type="ARBA" id="ARBA00022989"/>
    </source>
</evidence>
<comment type="caution">
    <text evidence="10">The sequence shown here is derived from an EMBL/GenBank/DDBJ whole genome shotgun (WGS) entry which is preliminary data.</text>
</comment>
<feature type="transmembrane region" description="Helical" evidence="9">
    <location>
        <begin position="177"/>
        <end position="198"/>
    </location>
</feature>
<evidence type="ECO:0000256" key="6">
    <source>
        <dbReference type="ARBA" id="ARBA00022692"/>
    </source>
</evidence>
<feature type="transmembrane region" description="Helical" evidence="9">
    <location>
        <begin position="141"/>
        <end position="165"/>
    </location>
</feature>
<sequence>MVIQAILIILLSMWMVIDQQGLVILTWFPIMVALVAGLIMGDMQTAMIIGGTFQLMALGVANIGGSSVPNWGLATVVGIYVACRTTHDVEQAKSVALAVGVPVGMLGIQLDVLAKLLNSYVTHRAEKAANNFKFKKMLRSFWIGPIIFSLSTGLPTALCVIFGSTIVDVVLKSVPKWVTNGLSIAGSMLPVVGIALLLQVMPVKKYMSMLMVGFVFAAYLHVPMLGVSIIGLAMAYYYFTVEMKKNTNNTATKVATENSDFEGDDWDE</sequence>
<protein>
    <submittedName>
        <fullName evidence="10">PTS N-acetylgalactosamine transporter subunit IIA</fullName>
    </submittedName>
</protein>
<dbReference type="GO" id="GO:0005886">
    <property type="term" value="C:plasma membrane"/>
    <property type="evidence" value="ECO:0007669"/>
    <property type="project" value="UniProtKB-SubCell"/>
</dbReference>
<evidence type="ECO:0000256" key="8">
    <source>
        <dbReference type="ARBA" id="ARBA00023136"/>
    </source>
</evidence>
<evidence type="ECO:0000256" key="2">
    <source>
        <dbReference type="ARBA" id="ARBA00022448"/>
    </source>
</evidence>
<keyword evidence="8 9" id="KW-0472">Membrane</keyword>
<dbReference type="InterPro" id="IPR004700">
    <property type="entry name" value="PTS_IIC_man"/>
</dbReference>